<organism evidence="7 8">
    <name type="scientific">Methanobacterium bryantii</name>
    <dbReference type="NCBI Taxonomy" id="2161"/>
    <lineage>
        <taxon>Archaea</taxon>
        <taxon>Methanobacteriati</taxon>
        <taxon>Methanobacteriota</taxon>
        <taxon>Methanomada group</taxon>
        <taxon>Methanobacteria</taxon>
        <taxon>Methanobacteriales</taxon>
        <taxon>Methanobacteriaceae</taxon>
        <taxon>Methanobacterium</taxon>
    </lineage>
</organism>
<gene>
    <name evidence="7" type="ORF">ASJ80_08225</name>
</gene>
<evidence type="ECO:0000256" key="3">
    <source>
        <dbReference type="ARBA" id="ARBA00022692"/>
    </source>
</evidence>
<evidence type="ECO:0000256" key="5">
    <source>
        <dbReference type="ARBA" id="ARBA00023136"/>
    </source>
</evidence>
<feature type="transmembrane region" description="Helical" evidence="6">
    <location>
        <begin position="446"/>
        <end position="464"/>
    </location>
</feature>
<feature type="transmembrane region" description="Helical" evidence="6">
    <location>
        <begin position="93"/>
        <end position="114"/>
    </location>
</feature>
<evidence type="ECO:0000256" key="4">
    <source>
        <dbReference type="ARBA" id="ARBA00022989"/>
    </source>
</evidence>
<evidence type="ECO:0000313" key="8">
    <source>
        <dbReference type="Proteomes" id="UP000217784"/>
    </source>
</evidence>
<name>A0A2A2H8K1_METBR</name>
<evidence type="ECO:0000313" key="7">
    <source>
        <dbReference type="EMBL" id="PAV05708.1"/>
    </source>
</evidence>
<dbReference type="AlphaFoldDB" id="A0A2A2H8K1"/>
<dbReference type="InterPro" id="IPR002797">
    <property type="entry name" value="Polysacc_synth"/>
</dbReference>
<dbReference type="Pfam" id="PF01943">
    <property type="entry name" value="Polysacc_synt"/>
    <property type="match status" value="1"/>
</dbReference>
<feature type="transmembrane region" description="Helical" evidence="6">
    <location>
        <begin position="413"/>
        <end position="434"/>
    </location>
</feature>
<evidence type="ECO:0000256" key="1">
    <source>
        <dbReference type="ARBA" id="ARBA00004651"/>
    </source>
</evidence>
<keyword evidence="3 6" id="KW-0812">Transmembrane</keyword>
<dbReference type="PANTHER" id="PTHR30250">
    <property type="entry name" value="PST FAMILY PREDICTED COLANIC ACID TRANSPORTER"/>
    <property type="match status" value="1"/>
</dbReference>
<dbReference type="PANTHER" id="PTHR30250:SF11">
    <property type="entry name" value="O-ANTIGEN TRANSPORTER-RELATED"/>
    <property type="match status" value="1"/>
</dbReference>
<feature type="transmembrane region" description="Helical" evidence="6">
    <location>
        <begin position="323"/>
        <end position="348"/>
    </location>
</feature>
<feature type="transmembrane region" description="Helical" evidence="6">
    <location>
        <begin position="385"/>
        <end position="407"/>
    </location>
</feature>
<keyword evidence="5 6" id="KW-0472">Membrane</keyword>
<dbReference type="CDD" id="cd13128">
    <property type="entry name" value="MATE_Wzx_like"/>
    <property type="match status" value="1"/>
</dbReference>
<dbReference type="RefSeq" id="WP_069583054.1">
    <property type="nucleotide sequence ID" value="NZ_LMVM01000002.1"/>
</dbReference>
<feature type="transmembrane region" description="Helical" evidence="6">
    <location>
        <begin position="126"/>
        <end position="146"/>
    </location>
</feature>
<dbReference type="GO" id="GO:0005886">
    <property type="term" value="C:plasma membrane"/>
    <property type="evidence" value="ECO:0007669"/>
    <property type="project" value="UniProtKB-SubCell"/>
</dbReference>
<feature type="transmembrane region" description="Helical" evidence="6">
    <location>
        <begin position="52"/>
        <end position="72"/>
    </location>
</feature>
<feature type="transmembrane region" description="Helical" evidence="6">
    <location>
        <begin position="354"/>
        <end position="373"/>
    </location>
</feature>
<feature type="transmembrane region" description="Helical" evidence="6">
    <location>
        <begin position="246"/>
        <end position="269"/>
    </location>
</feature>
<feature type="transmembrane region" description="Helical" evidence="6">
    <location>
        <begin position="158"/>
        <end position="178"/>
    </location>
</feature>
<keyword evidence="8" id="KW-1185">Reference proteome</keyword>
<dbReference type="OrthoDB" id="19148at2157"/>
<evidence type="ECO:0000256" key="2">
    <source>
        <dbReference type="ARBA" id="ARBA00022475"/>
    </source>
</evidence>
<sequence length="525" mass="56826">MSSKKSKIASGSIVILIGSFVFRIGGFIYRFIMSRLLDTAGYGILGLTLPFQNLLTITANGGLPPAIAKYVAQYSAVEQDDMVRQIIITALKIVAVTGTIGAILMYILAGIIAIDWWHKPEALLPLQIVAVMAPFSVIVGVFRGVFQGYYKMTNILITRAFEQVFTIVFAIALVIIGWYVAGAVVGTAIGFMASAVVSVYLFRKQIWGRLNRRHDPHSLKPNRDKVFTLREELGIAKMLIKFSVPVVITGLAEMCLYDIGTIFIGVYLASQYAGYYTNASAIARLPLIISTAVATSALPATSEALSLRDGPLLQTYISQSYRYVGFFVVPMCTVTIIFAAPILALLFGDAYTPGAGALQIFVTGMVFFTIYNISSSICQGLGRPFIPMLALIVGTTVELILSVLLIPSIGIEGAATGTTVAAFIIMIITLYGTFKLSKVNIPVADFTRITMASFLMGVILMLLPKTIEGFLMSIILAPLLYALFIAVVGGLRKDDIAVMYRFAGKFGPAAGILRKLIGSLERFAR</sequence>
<dbReference type="Proteomes" id="UP000217784">
    <property type="component" value="Unassembled WGS sequence"/>
</dbReference>
<feature type="transmembrane region" description="Helical" evidence="6">
    <location>
        <begin position="470"/>
        <end position="491"/>
    </location>
</feature>
<feature type="transmembrane region" description="Helical" evidence="6">
    <location>
        <begin position="12"/>
        <end position="32"/>
    </location>
</feature>
<keyword evidence="4 6" id="KW-1133">Transmembrane helix</keyword>
<protein>
    <submittedName>
        <fullName evidence="7">Uncharacterized protein</fullName>
    </submittedName>
</protein>
<dbReference type="InterPro" id="IPR050833">
    <property type="entry name" value="Poly_Biosynth_Transport"/>
</dbReference>
<keyword evidence="2" id="KW-1003">Cell membrane</keyword>
<comment type="caution">
    <text evidence="7">The sequence shown here is derived from an EMBL/GenBank/DDBJ whole genome shotgun (WGS) entry which is preliminary data.</text>
</comment>
<reference evidence="7 8" key="1">
    <citation type="journal article" date="2017" name="BMC Genomics">
        <title>Genomic analysis of methanogenic archaea reveals a shift towards energy conservation.</title>
        <authorList>
            <person name="Gilmore S.P."/>
            <person name="Henske J.K."/>
            <person name="Sexton J.A."/>
            <person name="Solomon K.V."/>
            <person name="Seppala S."/>
            <person name="Yoo J.I."/>
            <person name="Huyett L.M."/>
            <person name="Pressman A."/>
            <person name="Cogan J.Z."/>
            <person name="Kivenson V."/>
            <person name="Peng X."/>
            <person name="Tan Y."/>
            <person name="Valentine D.L."/>
            <person name="O'Malley M.A."/>
        </authorList>
    </citation>
    <scope>NUCLEOTIDE SEQUENCE [LARGE SCALE GENOMIC DNA]</scope>
    <source>
        <strain evidence="7 8">M.o.H.</strain>
    </source>
</reference>
<comment type="subcellular location">
    <subcellularLocation>
        <location evidence="1">Cell membrane</location>
        <topology evidence="1">Multi-pass membrane protein</topology>
    </subcellularLocation>
</comment>
<evidence type="ECO:0000256" key="6">
    <source>
        <dbReference type="SAM" id="Phobius"/>
    </source>
</evidence>
<proteinExistence type="predicted"/>
<dbReference type="EMBL" id="LMVM01000002">
    <property type="protein sequence ID" value="PAV05708.1"/>
    <property type="molecule type" value="Genomic_DNA"/>
</dbReference>
<accession>A0A2A2H8K1</accession>